<dbReference type="AlphaFoldDB" id="X1PLA4"/>
<evidence type="ECO:0000313" key="1">
    <source>
        <dbReference type="EMBL" id="GAI56628.1"/>
    </source>
</evidence>
<gene>
    <name evidence="1" type="ORF">S06H3_60374</name>
</gene>
<organism evidence="1">
    <name type="scientific">marine sediment metagenome</name>
    <dbReference type="NCBI Taxonomy" id="412755"/>
    <lineage>
        <taxon>unclassified sequences</taxon>
        <taxon>metagenomes</taxon>
        <taxon>ecological metagenomes</taxon>
    </lineage>
</organism>
<proteinExistence type="predicted"/>
<comment type="caution">
    <text evidence="1">The sequence shown here is derived from an EMBL/GenBank/DDBJ whole genome shotgun (WGS) entry which is preliminary data.</text>
</comment>
<name>X1PLA4_9ZZZZ</name>
<accession>X1PLA4</accession>
<reference evidence="1" key="1">
    <citation type="journal article" date="2014" name="Front. Microbiol.">
        <title>High frequency of phylogenetically diverse reductive dehalogenase-homologous genes in deep subseafloor sedimentary metagenomes.</title>
        <authorList>
            <person name="Kawai M."/>
            <person name="Futagami T."/>
            <person name="Toyoda A."/>
            <person name="Takaki Y."/>
            <person name="Nishi S."/>
            <person name="Hori S."/>
            <person name="Arai W."/>
            <person name="Tsubouchi T."/>
            <person name="Morono Y."/>
            <person name="Uchiyama I."/>
            <person name="Ito T."/>
            <person name="Fujiyama A."/>
            <person name="Inagaki F."/>
            <person name="Takami H."/>
        </authorList>
    </citation>
    <scope>NUCLEOTIDE SEQUENCE</scope>
    <source>
        <strain evidence="1">Expedition CK06-06</strain>
    </source>
</reference>
<protein>
    <submittedName>
        <fullName evidence="1">Uncharacterized protein</fullName>
    </submittedName>
</protein>
<dbReference type="EMBL" id="BARV01039377">
    <property type="protein sequence ID" value="GAI56628.1"/>
    <property type="molecule type" value="Genomic_DNA"/>
</dbReference>
<sequence>MFWGREMAAASTFLEGWRVVGKFRASQRERQQAEADKEDRLRRYAGVDGVDNEGRRLDQREFEETKAVLQVLATAQMGWYRNRGGRYRPELLEILESRFKHCGLPKNHGIELHVADGGQSWWAWRRTVSGWCFAIGAAGPPPDEWLFDGPHPPKRFPGQDKQWQHWGAGAKNW</sequence>